<dbReference type="Proteomes" id="UP000826793">
    <property type="component" value="Unassembled WGS sequence"/>
</dbReference>
<feature type="domain" description="HTH cro/C1-type" evidence="3">
    <location>
        <begin position="7"/>
        <end position="61"/>
    </location>
</feature>
<name>A0A9D2MXB4_9FIRM</name>
<keyword evidence="1" id="KW-0238">DNA-binding</keyword>
<keyword evidence="2" id="KW-0812">Transmembrane</keyword>
<accession>A0A9D2MXB4</accession>
<dbReference type="AlphaFoldDB" id="A0A9D2MXB4"/>
<dbReference type="PANTHER" id="PTHR46558:SF11">
    <property type="entry name" value="HTH-TYPE TRANSCRIPTIONAL REGULATOR XRE"/>
    <property type="match status" value="1"/>
</dbReference>
<reference evidence="4" key="1">
    <citation type="journal article" date="2021" name="PeerJ">
        <title>Extensive microbial diversity within the chicken gut microbiome revealed by metagenomics and culture.</title>
        <authorList>
            <person name="Gilroy R."/>
            <person name="Ravi A."/>
            <person name="Getino M."/>
            <person name="Pursley I."/>
            <person name="Horton D.L."/>
            <person name="Alikhan N.F."/>
            <person name="Baker D."/>
            <person name="Gharbi K."/>
            <person name="Hall N."/>
            <person name="Watson M."/>
            <person name="Adriaenssens E.M."/>
            <person name="Foster-Nyarko E."/>
            <person name="Jarju S."/>
            <person name="Secka A."/>
            <person name="Antonio M."/>
            <person name="Oren A."/>
            <person name="Chaudhuri R.R."/>
            <person name="La Ragione R."/>
            <person name="Hildebrand F."/>
            <person name="Pallen M.J."/>
        </authorList>
    </citation>
    <scope>NUCLEOTIDE SEQUENCE</scope>
    <source>
        <strain evidence="4">CHK185-1770</strain>
    </source>
</reference>
<gene>
    <name evidence="4" type="ORF">H9710_07515</name>
</gene>
<proteinExistence type="predicted"/>
<dbReference type="PANTHER" id="PTHR46558">
    <property type="entry name" value="TRACRIPTIONAL REGULATORY PROTEIN-RELATED-RELATED"/>
    <property type="match status" value="1"/>
</dbReference>
<reference evidence="4" key="2">
    <citation type="submission" date="2021-04" db="EMBL/GenBank/DDBJ databases">
        <authorList>
            <person name="Gilroy R."/>
        </authorList>
    </citation>
    <scope>NUCLEOTIDE SEQUENCE</scope>
    <source>
        <strain evidence="4">CHK185-1770</strain>
    </source>
</reference>
<sequence length="159" mass="17495">MTTGQKIQTLRKRQGMTQEQLAQRLGVSRQAVSRWELDEVLPETANLLPLSRALGVSVDSLLDPAAEAAQPAPSPAAARVPAAPSLRALIKRWLWLLLLPVEGVLLGALALWRIGNAPSLAGIILVQGLWLCLWLYLLLLVVYFLAAGIRYLHQRRPPQ</sequence>
<dbReference type="GO" id="GO:0003677">
    <property type="term" value="F:DNA binding"/>
    <property type="evidence" value="ECO:0007669"/>
    <property type="project" value="UniProtKB-KW"/>
</dbReference>
<dbReference type="InterPro" id="IPR001387">
    <property type="entry name" value="Cro/C1-type_HTH"/>
</dbReference>
<protein>
    <submittedName>
        <fullName evidence="4">Helix-turn-helix domain-containing protein</fullName>
    </submittedName>
</protein>
<dbReference type="PROSITE" id="PS50943">
    <property type="entry name" value="HTH_CROC1"/>
    <property type="match status" value="1"/>
</dbReference>
<comment type="caution">
    <text evidence="4">The sequence shown here is derived from an EMBL/GenBank/DDBJ whole genome shotgun (WGS) entry which is preliminary data.</text>
</comment>
<dbReference type="Gene3D" id="1.10.260.40">
    <property type="entry name" value="lambda repressor-like DNA-binding domains"/>
    <property type="match status" value="1"/>
</dbReference>
<feature type="transmembrane region" description="Helical" evidence="2">
    <location>
        <begin position="93"/>
        <end position="114"/>
    </location>
</feature>
<organism evidence="4 5">
    <name type="scientific">Candidatus Acutalibacter pullicola</name>
    <dbReference type="NCBI Taxonomy" id="2838417"/>
    <lineage>
        <taxon>Bacteria</taxon>
        <taxon>Bacillati</taxon>
        <taxon>Bacillota</taxon>
        <taxon>Clostridia</taxon>
        <taxon>Eubacteriales</taxon>
        <taxon>Acutalibacteraceae</taxon>
        <taxon>Acutalibacter</taxon>
    </lineage>
</organism>
<dbReference type="SUPFAM" id="SSF47413">
    <property type="entry name" value="lambda repressor-like DNA-binding domains"/>
    <property type="match status" value="1"/>
</dbReference>
<feature type="transmembrane region" description="Helical" evidence="2">
    <location>
        <begin position="120"/>
        <end position="146"/>
    </location>
</feature>
<dbReference type="Pfam" id="PF01381">
    <property type="entry name" value="HTH_3"/>
    <property type="match status" value="1"/>
</dbReference>
<evidence type="ECO:0000313" key="4">
    <source>
        <dbReference type="EMBL" id="HJB98410.1"/>
    </source>
</evidence>
<evidence type="ECO:0000259" key="3">
    <source>
        <dbReference type="PROSITE" id="PS50943"/>
    </source>
</evidence>
<keyword evidence="2" id="KW-1133">Transmembrane helix</keyword>
<dbReference type="SMART" id="SM00530">
    <property type="entry name" value="HTH_XRE"/>
    <property type="match status" value="1"/>
</dbReference>
<dbReference type="EMBL" id="DWXG01000056">
    <property type="protein sequence ID" value="HJB98410.1"/>
    <property type="molecule type" value="Genomic_DNA"/>
</dbReference>
<evidence type="ECO:0000256" key="2">
    <source>
        <dbReference type="SAM" id="Phobius"/>
    </source>
</evidence>
<dbReference type="InterPro" id="IPR010982">
    <property type="entry name" value="Lambda_DNA-bd_dom_sf"/>
</dbReference>
<dbReference type="CDD" id="cd00093">
    <property type="entry name" value="HTH_XRE"/>
    <property type="match status" value="1"/>
</dbReference>
<evidence type="ECO:0000313" key="5">
    <source>
        <dbReference type="Proteomes" id="UP000826793"/>
    </source>
</evidence>
<keyword evidence="2" id="KW-0472">Membrane</keyword>
<evidence type="ECO:0000256" key="1">
    <source>
        <dbReference type="ARBA" id="ARBA00023125"/>
    </source>
</evidence>